<dbReference type="PATRIC" id="fig|742734.4.peg.2072"/>
<dbReference type="PANTHER" id="PTHR42734:SF19">
    <property type="entry name" value="IRON COMPOUNDS ABC TRANSPORTER, ATP-BINDING PROTEIN"/>
    <property type="match status" value="1"/>
</dbReference>
<dbReference type="InterPro" id="IPR017871">
    <property type="entry name" value="ABC_transporter-like_CS"/>
</dbReference>
<dbReference type="RefSeq" id="WP_007860982.1">
    <property type="nucleotide sequence ID" value="NZ_KQ235877.1"/>
</dbReference>
<evidence type="ECO:0000256" key="1">
    <source>
        <dbReference type="ARBA" id="ARBA00022448"/>
    </source>
</evidence>
<dbReference type="EMBL" id="ADLK01000018">
    <property type="protein sequence ID" value="KMW20872.1"/>
    <property type="molecule type" value="Genomic_DNA"/>
</dbReference>
<gene>
    <name evidence="5" type="ORF">HMPREF9470_01931</name>
</gene>
<keyword evidence="2" id="KW-0547">Nucleotide-binding</keyword>
<dbReference type="InterPro" id="IPR050153">
    <property type="entry name" value="Metal_Ion_Import_ABC"/>
</dbReference>
<feature type="domain" description="ABC transporter" evidence="4">
    <location>
        <begin position="3"/>
        <end position="239"/>
    </location>
</feature>
<accession>A0A0J9C6W6</accession>
<dbReference type="OrthoDB" id="9799337at2"/>
<dbReference type="AlphaFoldDB" id="A0A0J9C6W6"/>
<dbReference type="InterPro" id="IPR027417">
    <property type="entry name" value="P-loop_NTPase"/>
</dbReference>
<dbReference type="PANTHER" id="PTHR42734">
    <property type="entry name" value="METAL TRANSPORT SYSTEM ATP-BINDING PROTEIN TM_0124-RELATED"/>
    <property type="match status" value="1"/>
</dbReference>
<name>A0A0J9C6W6_9FIRM</name>
<dbReference type="GeneID" id="93166255"/>
<dbReference type="Pfam" id="PF00005">
    <property type="entry name" value="ABC_tran"/>
    <property type="match status" value="1"/>
</dbReference>
<dbReference type="PROSITE" id="PS50893">
    <property type="entry name" value="ABC_TRANSPORTER_2"/>
    <property type="match status" value="1"/>
</dbReference>
<dbReference type="InterPro" id="IPR003593">
    <property type="entry name" value="AAA+_ATPase"/>
</dbReference>
<evidence type="ECO:0000313" key="5">
    <source>
        <dbReference type="EMBL" id="KMW20872.1"/>
    </source>
</evidence>
<dbReference type="SMART" id="SM00382">
    <property type="entry name" value="AAA"/>
    <property type="match status" value="1"/>
</dbReference>
<dbReference type="Gene3D" id="3.40.50.300">
    <property type="entry name" value="P-loop containing nucleotide triphosphate hydrolases"/>
    <property type="match status" value="1"/>
</dbReference>
<dbReference type="GO" id="GO:0005524">
    <property type="term" value="F:ATP binding"/>
    <property type="evidence" value="ECO:0007669"/>
    <property type="project" value="UniProtKB-KW"/>
</dbReference>
<dbReference type="PROSITE" id="PS00211">
    <property type="entry name" value="ABC_TRANSPORTER_1"/>
    <property type="match status" value="1"/>
</dbReference>
<proteinExistence type="predicted"/>
<organism evidence="5 6">
    <name type="scientific">[Clostridium] citroniae WAL-19142</name>
    <dbReference type="NCBI Taxonomy" id="742734"/>
    <lineage>
        <taxon>Bacteria</taxon>
        <taxon>Bacillati</taxon>
        <taxon>Bacillota</taxon>
        <taxon>Clostridia</taxon>
        <taxon>Lachnospirales</taxon>
        <taxon>Lachnospiraceae</taxon>
        <taxon>Enterocloster</taxon>
    </lineage>
</organism>
<evidence type="ECO:0000256" key="2">
    <source>
        <dbReference type="ARBA" id="ARBA00022741"/>
    </source>
</evidence>
<sequence>MRFEVRNGNFGYGASQVLHQVSFDLEGNQVLAVLGPNGVGKTTLLKCMMGLLKWDSGESRIDGVPMNTLKHSEIWKRIAYVPQSKGISLSYTALEMVVMGRSARLGLFAQPSREDMEVAKASMEEVGITFLMDKPCSQMSGGELQMVLIARALCTQPEMLILDEPESNLDFKNQLVILDMIRQLSSNRGIGAIINTHYPAHALKIADKALILNRDKSSFYGGAGETITEDNMKKAFAVEVKIADYYYEDVNYPNVIPIRAFSPMSSHSL</sequence>
<reference evidence="5 6" key="1">
    <citation type="submission" date="2011-04" db="EMBL/GenBank/DDBJ databases">
        <title>The Genome Sequence of Clostridium citroniae WAL-19142.</title>
        <authorList>
            <consortium name="The Broad Institute Genome Sequencing Platform"/>
            <person name="Earl A."/>
            <person name="Ward D."/>
            <person name="Feldgarden M."/>
            <person name="Gevers D."/>
            <person name="Warren Y.A."/>
            <person name="Tyrrell K.L."/>
            <person name="Citron D.M."/>
            <person name="Goldstein E.J."/>
            <person name="Daigneault M."/>
            <person name="Allen-Vercoe E."/>
            <person name="Young S.K."/>
            <person name="Zeng Q."/>
            <person name="Gargeya S."/>
            <person name="Fitzgerald M."/>
            <person name="Haas B."/>
            <person name="Abouelleil A."/>
            <person name="Alvarado L."/>
            <person name="Arachchi H.M."/>
            <person name="Berlin A."/>
            <person name="Brown A."/>
            <person name="Chapman S.B."/>
            <person name="Chen Z."/>
            <person name="Dunbar C."/>
            <person name="Freedman E."/>
            <person name="Gearin G."/>
            <person name="Gellesch M."/>
            <person name="Goldberg J."/>
            <person name="Griggs A."/>
            <person name="Gujja S."/>
            <person name="Heilman E.R."/>
            <person name="Heiman D."/>
            <person name="Howarth C."/>
            <person name="Larson L."/>
            <person name="Lui A."/>
            <person name="MacDonald P.J."/>
            <person name="Mehta T."/>
            <person name="Montmayeur A."/>
            <person name="Murphy C."/>
            <person name="Neiman D."/>
            <person name="Pearson M."/>
            <person name="Priest M."/>
            <person name="Roberts A."/>
            <person name="Saif S."/>
            <person name="Shea T."/>
            <person name="Shenoy N."/>
            <person name="Sisk P."/>
            <person name="Stolte C."/>
            <person name="Sykes S."/>
            <person name="White J."/>
            <person name="Yandava C."/>
            <person name="Wortman J."/>
            <person name="Nusbaum C."/>
            <person name="Birren B."/>
        </authorList>
    </citation>
    <scope>NUCLEOTIDE SEQUENCE [LARGE SCALE GENOMIC DNA]</scope>
    <source>
        <strain evidence="5 6">WAL-19142</strain>
    </source>
</reference>
<dbReference type="GO" id="GO:0016887">
    <property type="term" value="F:ATP hydrolysis activity"/>
    <property type="evidence" value="ECO:0007669"/>
    <property type="project" value="InterPro"/>
</dbReference>
<evidence type="ECO:0000313" key="6">
    <source>
        <dbReference type="Proteomes" id="UP000037392"/>
    </source>
</evidence>
<protein>
    <recommendedName>
        <fullName evidence="4">ABC transporter domain-containing protein</fullName>
    </recommendedName>
</protein>
<dbReference type="SUPFAM" id="SSF52540">
    <property type="entry name" value="P-loop containing nucleoside triphosphate hydrolases"/>
    <property type="match status" value="1"/>
</dbReference>
<comment type="caution">
    <text evidence="5">The sequence shown here is derived from an EMBL/GenBank/DDBJ whole genome shotgun (WGS) entry which is preliminary data.</text>
</comment>
<evidence type="ECO:0000256" key="3">
    <source>
        <dbReference type="ARBA" id="ARBA00022840"/>
    </source>
</evidence>
<dbReference type="CDD" id="cd03214">
    <property type="entry name" value="ABC_Iron-Siderophores_B12_Hemin"/>
    <property type="match status" value="1"/>
</dbReference>
<evidence type="ECO:0000259" key="4">
    <source>
        <dbReference type="PROSITE" id="PS50893"/>
    </source>
</evidence>
<dbReference type="Proteomes" id="UP000037392">
    <property type="component" value="Unassembled WGS sequence"/>
</dbReference>
<keyword evidence="1" id="KW-0813">Transport</keyword>
<dbReference type="FunFam" id="3.40.50.300:FF:000134">
    <property type="entry name" value="Iron-enterobactin ABC transporter ATP-binding protein"/>
    <property type="match status" value="1"/>
</dbReference>
<dbReference type="InterPro" id="IPR003439">
    <property type="entry name" value="ABC_transporter-like_ATP-bd"/>
</dbReference>
<keyword evidence="3" id="KW-0067">ATP-binding</keyword>